<dbReference type="EMBL" id="CAMXCT030001001">
    <property type="protein sequence ID" value="CAL4772898.1"/>
    <property type="molecule type" value="Genomic_DNA"/>
</dbReference>
<dbReference type="GO" id="GO:0006261">
    <property type="term" value="P:DNA-templated DNA replication"/>
    <property type="evidence" value="ECO:0007669"/>
    <property type="project" value="InterPro"/>
</dbReference>
<dbReference type="SUPFAM" id="SSF53098">
    <property type="entry name" value="Ribonuclease H-like"/>
    <property type="match status" value="1"/>
</dbReference>
<dbReference type="OrthoDB" id="275278at2759"/>
<dbReference type="GO" id="GO:0008408">
    <property type="term" value="F:3'-5' exonuclease activity"/>
    <property type="evidence" value="ECO:0007669"/>
    <property type="project" value="InterPro"/>
</dbReference>
<accession>A0A9P1C885</accession>
<gene>
    <name evidence="4" type="ORF">C1SCF055_LOCUS13017</name>
</gene>
<dbReference type="SUPFAM" id="SSF56672">
    <property type="entry name" value="DNA/RNA polymerases"/>
    <property type="match status" value="1"/>
</dbReference>
<dbReference type="PRINTS" id="PR00868">
    <property type="entry name" value="DNAPOLI"/>
</dbReference>
<feature type="compositionally biased region" description="Low complexity" evidence="2">
    <location>
        <begin position="367"/>
        <end position="377"/>
    </location>
</feature>
<protein>
    <submittedName>
        <fullName evidence="6">DNA-directed DNA polymerase family A palm domain-containing protein</fullName>
    </submittedName>
</protein>
<dbReference type="Pfam" id="PF01612">
    <property type="entry name" value="DNA_pol_A_exo1"/>
    <property type="match status" value="1"/>
</dbReference>
<name>A0A9P1C885_9DINO</name>
<dbReference type="GO" id="GO:0003887">
    <property type="term" value="F:DNA-directed DNA polymerase activity"/>
    <property type="evidence" value="ECO:0007669"/>
    <property type="project" value="UniProtKB-KW"/>
</dbReference>
<dbReference type="Gene3D" id="3.30.420.10">
    <property type="entry name" value="Ribonuclease H-like superfamily/Ribonuclease H"/>
    <property type="match status" value="2"/>
</dbReference>
<sequence length="984" mass="109625">MATVIRMHRCVTSAPLRVLSRCVTSGVGEFRRNAKVPGVTIVSDDATAERALQVLQRLGDRVHGWDTETSEVNLGRRGQTPCHTGQVVCATAYCGDDVDFGDGPMLLIDNMGPAAGLIERKFRSYFEDTSYKKVFHNYAFDKLMLKRDGIAVEGLAADTLILARLHDTSLASWEGRERASKLMKDISMAESFDRSKSWEGKEPSRAVKGVAFAGKKIDLKSFSSASNLHTISIPMEHATKIKELPKMRMGYDLKSLAFQYGMTGSMEPASFRQLFGASGNAAREKFDSPDHFTEFATYAAYDAVYTWKLFHFFQESLQKTAWNSGVQRRPIDKLLMDDAVADELRDLRPQLFRMSRPKEQVKNRLPSSGGAAGTSASVQQDTGKTMWDFYSEYLSSRFSECLASMQERGISVDRARLQEIERHATEDLRRMESQYKEILGEIEVEGTVMNPDSGLINPQSHQQLRQLLFGGTKNIFDESEQLEATRDFSVPKGAKAKDGSKLRSSERFTIESWGLEPAAGRKMFTKKGWPSTGKEALEKLQKDEAQNVQQQLEAKGWDPVMAKKAFEAMEIYRQMASVKKILTAFARPMQEHASEMNRIHPSWSYGTSTGRLSCSNPNLQGIPADSKDTYGVRGAFIAGEGKTFIMADYSQLELRILAHMSQCPSMKKHFLKGGDYHSEVAADMYPYIKEAILRGEVSTKNDAGPDLPSVKSMFPQERKAAKAVNFGIVYGAQAQSLAEDLNISEDAAVELMEAWFKNKKAVRRWLDDVKAQSSMEGILGQRPAGSTTVDAHNAGPANTITRAERACLSSEVMRRHLRVQTDNAAECESRRALALLRREVACLSDMLKSRSLLGKHRHLPLLKEDMPFWLQKRSERAAVNFVIQGSGADLVTAAMLQLESHPRLTESPGGGMSWEFNGQDLGFHLVMQVHDEFVLEGPSDKAQEASEIVKSVMEKPFKETMPDFSMVVPLEVSISVSETLAGKA</sequence>
<dbReference type="Gene3D" id="3.30.70.370">
    <property type="match status" value="2"/>
</dbReference>
<dbReference type="PANTHER" id="PTHR10133">
    <property type="entry name" value="DNA POLYMERASE I"/>
    <property type="match status" value="1"/>
</dbReference>
<reference evidence="4" key="1">
    <citation type="submission" date="2022-10" db="EMBL/GenBank/DDBJ databases">
        <authorList>
            <person name="Chen Y."/>
            <person name="Dougan E. K."/>
            <person name="Chan C."/>
            <person name="Rhodes N."/>
            <person name="Thang M."/>
        </authorList>
    </citation>
    <scope>NUCLEOTIDE SEQUENCE</scope>
</reference>
<dbReference type="AlphaFoldDB" id="A0A9P1C885"/>
<evidence type="ECO:0000313" key="7">
    <source>
        <dbReference type="Proteomes" id="UP001152797"/>
    </source>
</evidence>
<dbReference type="InterPro" id="IPR002298">
    <property type="entry name" value="DNA_polymerase_A"/>
</dbReference>
<dbReference type="GO" id="GO:0003677">
    <property type="term" value="F:DNA binding"/>
    <property type="evidence" value="ECO:0007669"/>
    <property type="project" value="InterPro"/>
</dbReference>
<dbReference type="InterPro" id="IPR043502">
    <property type="entry name" value="DNA/RNA_pol_sf"/>
</dbReference>
<proteinExistence type="predicted"/>
<feature type="domain" description="DNA-directed DNA polymerase family A palm" evidence="3">
    <location>
        <begin position="632"/>
        <end position="941"/>
    </location>
</feature>
<dbReference type="GO" id="GO:0006302">
    <property type="term" value="P:double-strand break repair"/>
    <property type="evidence" value="ECO:0007669"/>
    <property type="project" value="TreeGrafter"/>
</dbReference>
<dbReference type="Pfam" id="PF00476">
    <property type="entry name" value="DNA_pol_A"/>
    <property type="match status" value="2"/>
</dbReference>
<dbReference type="SMART" id="SM00482">
    <property type="entry name" value="POLAc"/>
    <property type="match status" value="1"/>
</dbReference>
<reference evidence="5" key="2">
    <citation type="submission" date="2024-04" db="EMBL/GenBank/DDBJ databases">
        <authorList>
            <person name="Chen Y."/>
            <person name="Shah S."/>
            <person name="Dougan E. K."/>
            <person name="Thang M."/>
            <person name="Chan C."/>
        </authorList>
    </citation>
    <scope>NUCLEOTIDE SEQUENCE [LARGE SCALE GENOMIC DNA]</scope>
</reference>
<dbReference type="Proteomes" id="UP001152797">
    <property type="component" value="Unassembled WGS sequence"/>
</dbReference>
<dbReference type="PANTHER" id="PTHR10133:SF27">
    <property type="entry name" value="DNA POLYMERASE NU"/>
    <property type="match status" value="1"/>
</dbReference>
<evidence type="ECO:0000256" key="2">
    <source>
        <dbReference type="SAM" id="MobiDB-lite"/>
    </source>
</evidence>
<dbReference type="InterPro" id="IPR036397">
    <property type="entry name" value="RNaseH_sf"/>
</dbReference>
<dbReference type="Gene3D" id="1.20.1060.10">
    <property type="entry name" value="Taq DNA Polymerase, Chain T, domain 4"/>
    <property type="match status" value="1"/>
</dbReference>
<organism evidence="4">
    <name type="scientific">Cladocopium goreaui</name>
    <dbReference type="NCBI Taxonomy" id="2562237"/>
    <lineage>
        <taxon>Eukaryota</taxon>
        <taxon>Sar</taxon>
        <taxon>Alveolata</taxon>
        <taxon>Dinophyceae</taxon>
        <taxon>Suessiales</taxon>
        <taxon>Symbiodiniaceae</taxon>
        <taxon>Cladocopium</taxon>
    </lineage>
</organism>
<evidence type="ECO:0000313" key="6">
    <source>
        <dbReference type="EMBL" id="CAL4772898.1"/>
    </source>
</evidence>
<dbReference type="InterPro" id="IPR012337">
    <property type="entry name" value="RNaseH-like_sf"/>
</dbReference>
<dbReference type="EMBL" id="CAMXCT020001001">
    <property type="protein sequence ID" value="CAL1138961.1"/>
    <property type="molecule type" value="Genomic_DNA"/>
</dbReference>
<evidence type="ECO:0000313" key="5">
    <source>
        <dbReference type="EMBL" id="CAL1138961.1"/>
    </source>
</evidence>
<keyword evidence="6" id="KW-0239">DNA-directed DNA polymerase</keyword>
<dbReference type="InterPro" id="IPR002562">
    <property type="entry name" value="3'-5'_exonuclease_dom"/>
</dbReference>
<feature type="region of interest" description="Disordered" evidence="2">
    <location>
        <begin position="356"/>
        <end position="379"/>
    </location>
</feature>
<keyword evidence="6" id="KW-0548">Nucleotidyltransferase</keyword>
<keyword evidence="1" id="KW-0235">DNA replication</keyword>
<dbReference type="EMBL" id="CAMXCT010001001">
    <property type="protein sequence ID" value="CAI3985586.1"/>
    <property type="molecule type" value="Genomic_DNA"/>
</dbReference>
<evidence type="ECO:0000256" key="1">
    <source>
        <dbReference type="ARBA" id="ARBA00022705"/>
    </source>
</evidence>
<keyword evidence="7" id="KW-1185">Reference proteome</keyword>
<dbReference type="Gene3D" id="1.10.150.20">
    <property type="entry name" value="5' to 3' exonuclease, C-terminal subdomain"/>
    <property type="match status" value="2"/>
</dbReference>
<evidence type="ECO:0000313" key="4">
    <source>
        <dbReference type="EMBL" id="CAI3985586.1"/>
    </source>
</evidence>
<dbReference type="InterPro" id="IPR001098">
    <property type="entry name" value="DNA-dir_DNA_pol_A_palm_dom"/>
</dbReference>
<comment type="caution">
    <text evidence="4">The sequence shown here is derived from an EMBL/GenBank/DDBJ whole genome shotgun (WGS) entry which is preliminary data.</text>
</comment>
<keyword evidence="6" id="KW-0808">Transferase</keyword>
<evidence type="ECO:0000259" key="3">
    <source>
        <dbReference type="SMART" id="SM00482"/>
    </source>
</evidence>